<keyword evidence="4" id="KW-0496">Mitochondrion</keyword>
<dbReference type="SUPFAM" id="SSF54768">
    <property type="entry name" value="dsRNA-binding domain-like"/>
    <property type="match status" value="1"/>
</dbReference>
<dbReference type="GO" id="GO:0032543">
    <property type="term" value="P:mitochondrial translation"/>
    <property type="evidence" value="ECO:0007669"/>
    <property type="project" value="InterPro"/>
</dbReference>
<dbReference type="InterPro" id="IPR036389">
    <property type="entry name" value="RNase_III_sf"/>
</dbReference>
<dbReference type="Proteomes" id="UP000268162">
    <property type="component" value="Unassembled WGS sequence"/>
</dbReference>
<dbReference type="SUPFAM" id="SSF69065">
    <property type="entry name" value="RNase III domain-like"/>
    <property type="match status" value="1"/>
</dbReference>
<evidence type="ECO:0000256" key="5">
    <source>
        <dbReference type="ARBA" id="ARBA00023274"/>
    </source>
</evidence>
<dbReference type="GO" id="GO:0003725">
    <property type="term" value="F:double-stranded RNA binding"/>
    <property type="evidence" value="ECO:0007669"/>
    <property type="project" value="InterPro"/>
</dbReference>
<dbReference type="GO" id="GO:0005762">
    <property type="term" value="C:mitochondrial large ribosomal subunit"/>
    <property type="evidence" value="ECO:0007669"/>
    <property type="project" value="InterPro"/>
</dbReference>
<dbReference type="Pfam" id="PF22892">
    <property type="entry name" value="DSRM_MRPL44"/>
    <property type="match status" value="1"/>
</dbReference>
<dbReference type="STRING" id="215637.A0A4Q0A0X4"/>
<gene>
    <name evidence="11" type="ORF">BJ085DRAFT_38053</name>
</gene>
<accession>A0A4Q0A0X4</accession>
<evidence type="ECO:0000259" key="9">
    <source>
        <dbReference type="PROSITE" id="PS50137"/>
    </source>
</evidence>
<dbReference type="EMBL" id="ML002250">
    <property type="protein sequence ID" value="RKP39705.1"/>
    <property type="molecule type" value="Genomic_DNA"/>
</dbReference>
<dbReference type="GO" id="GO:0006396">
    <property type="term" value="P:RNA processing"/>
    <property type="evidence" value="ECO:0007669"/>
    <property type="project" value="InterPro"/>
</dbReference>
<dbReference type="PANTHER" id="PTHR28160">
    <property type="entry name" value="54S RIBOSOMAL PROTEIN L15, MITOCHONDRIAL"/>
    <property type="match status" value="1"/>
</dbReference>
<dbReference type="PROSITE" id="PS50137">
    <property type="entry name" value="DS_RBD"/>
    <property type="match status" value="1"/>
</dbReference>
<dbReference type="Pfam" id="PF14622">
    <property type="entry name" value="Ribonucleas_3_3"/>
    <property type="match status" value="1"/>
</dbReference>
<protein>
    <recommendedName>
        <fullName evidence="7">Large ribosomal subunit protein mL44</fullName>
    </recommendedName>
</protein>
<dbReference type="InterPro" id="IPR014720">
    <property type="entry name" value="dsRBD_dom"/>
</dbReference>
<dbReference type="SMART" id="SM00535">
    <property type="entry name" value="RIBOc"/>
    <property type="match status" value="1"/>
</dbReference>
<reference evidence="12" key="1">
    <citation type="journal article" date="2018" name="Nat. Microbiol.">
        <title>Leveraging single-cell genomics to expand the fungal tree of life.</title>
        <authorList>
            <person name="Ahrendt S.R."/>
            <person name="Quandt C.A."/>
            <person name="Ciobanu D."/>
            <person name="Clum A."/>
            <person name="Salamov A."/>
            <person name="Andreopoulos B."/>
            <person name="Cheng J.F."/>
            <person name="Woyke T."/>
            <person name="Pelin A."/>
            <person name="Henrissat B."/>
            <person name="Reynolds N.K."/>
            <person name="Benny G.L."/>
            <person name="Smith M.E."/>
            <person name="James T.Y."/>
            <person name="Grigoriev I.V."/>
        </authorList>
    </citation>
    <scope>NUCLEOTIDE SEQUENCE [LARGE SCALE GENOMIC DNA]</scope>
    <source>
        <strain evidence="12">RSA 468</strain>
    </source>
</reference>
<dbReference type="PANTHER" id="PTHR28160:SF1">
    <property type="entry name" value="LARGE RIBOSOMAL SUBUNIT PROTEIN ML57"/>
    <property type="match status" value="1"/>
</dbReference>
<evidence type="ECO:0000256" key="1">
    <source>
        <dbReference type="ARBA" id="ARBA00004173"/>
    </source>
</evidence>
<organism evidence="11 12">
    <name type="scientific">Dimargaris cristalligena</name>
    <dbReference type="NCBI Taxonomy" id="215637"/>
    <lineage>
        <taxon>Eukaryota</taxon>
        <taxon>Fungi</taxon>
        <taxon>Fungi incertae sedis</taxon>
        <taxon>Zoopagomycota</taxon>
        <taxon>Kickxellomycotina</taxon>
        <taxon>Dimargaritomycetes</taxon>
        <taxon>Dimargaritales</taxon>
        <taxon>Dimargaritaceae</taxon>
        <taxon>Dimargaris</taxon>
    </lineage>
</organism>
<keyword evidence="5" id="KW-0687">Ribonucleoprotein</keyword>
<dbReference type="InterPro" id="IPR040030">
    <property type="entry name" value="Ribosomal_mL57"/>
</dbReference>
<evidence type="ECO:0000259" key="10">
    <source>
        <dbReference type="PROSITE" id="PS50142"/>
    </source>
</evidence>
<dbReference type="Gene3D" id="3.30.160.20">
    <property type="match status" value="1"/>
</dbReference>
<keyword evidence="2 8" id="KW-0694">RNA-binding</keyword>
<dbReference type="InterPro" id="IPR044443">
    <property type="entry name" value="Ribosomal_mL44_DSRM_fung"/>
</dbReference>
<comment type="similarity">
    <text evidence="6">Belongs to the ribonuclease III family. Mitochondrion-specific ribosomal protein mL44 subfamily.</text>
</comment>
<dbReference type="CDD" id="cd19873">
    <property type="entry name" value="DSRM_MRPL3_like"/>
    <property type="match status" value="1"/>
</dbReference>
<evidence type="ECO:0000313" key="12">
    <source>
        <dbReference type="Proteomes" id="UP000268162"/>
    </source>
</evidence>
<dbReference type="SMART" id="SM00358">
    <property type="entry name" value="DSRM"/>
    <property type="match status" value="1"/>
</dbReference>
<feature type="domain" description="DRBM" evidence="9">
    <location>
        <begin position="220"/>
        <end position="290"/>
    </location>
</feature>
<comment type="subcellular location">
    <subcellularLocation>
        <location evidence="1">Mitochondrion</location>
    </subcellularLocation>
</comment>
<evidence type="ECO:0000256" key="6">
    <source>
        <dbReference type="ARBA" id="ARBA00024034"/>
    </source>
</evidence>
<keyword evidence="12" id="KW-1185">Reference proteome</keyword>
<feature type="domain" description="RNase III" evidence="10">
    <location>
        <begin position="71"/>
        <end position="193"/>
    </location>
</feature>
<dbReference type="Gene3D" id="1.10.1520.10">
    <property type="entry name" value="Ribonuclease III domain"/>
    <property type="match status" value="2"/>
</dbReference>
<sequence>MNPSRSLLRVASRATASSRLAITKPRKILLLIIRESIEPEIAAQATPHDGPVTAETSVQRSAELTPADLAFSARLGFRFKDNSILAQILTHPSFDSDRTPNNSRLSWLGRHVLGLYVGEYFYAKYPNLPTAALENLCTIHFGDYALGQIGKELGLPFVLRWNSVQGPSSDAGLDLVTGKAVTAIVGALYENEGAAAAKRFIHAFLLSRSFDVTTAMKFEKPRTMLTMLARKKEMEYPVARLLKETGRLTNSPVFIVGMFSDFKKIGEGFGSSLKMAEHRACKDALIRYFMKEIKDYELPSDIPNLPSEEEITFFRAKEATPATTETA</sequence>
<dbReference type="CDD" id="cd00593">
    <property type="entry name" value="RIBOc"/>
    <property type="match status" value="1"/>
</dbReference>
<evidence type="ECO:0000256" key="2">
    <source>
        <dbReference type="ARBA" id="ARBA00022884"/>
    </source>
</evidence>
<dbReference type="InterPro" id="IPR044444">
    <property type="entry name" value="Ribosomal_mL44_DSRM_metazoa"/>
</dbReference>
<dbReference type="PROSITE" id="PS50142">
    <property type="entry name" value="RNASE_3_2"/>
    <property type="match status" value="1"/>
</dbReference>
<dbReference type="GO" id="GO:0004525">
    <property type="term" value="F:ribonuclease III activity"/>
    <property type="evidence" value="ECO:0007669"/>
    <property type="project" value="InterPro"/>
</dbReference>
<evidence type="ECO:0000256" key="7">
    <source>
        <dbReference type="ARBA" id="ARBA00035187"/>
    </source>
</evidence>
<evidence type="ECO:0000256" key="3">
    <source>
        <dbReference type="ARBA" id="ARBA00022980"/>
    </source>
</evidence>
<evidence type="ECO:0000256" key="8">
    <source>
        <dbReference type="PROSITE-ProRule" id="PRU00266"/>
    </source>
</evidence>
<evidence type="ECO:0000313" key="11">
    <source>
        <dbReference type="EMBL" id="RKP39705.1"/>
    </source>
</evidence>
<dbReference type="AlphaFoldDB" id="A0A4Q0A0X4"/>
<proteinExistence type="inferred from homology"/>
<evidence type="ECO:0000256" key="4">
    <source>
        <dbReference type="ARBA" id="ARBA00023128"/>
    </source>
</evidence>
<keyword evidence="3" id="KW-0689">Ribosomal protein</keyword>
<dbReference type="InterPro" id="IPR000999">
    <property type="entry name" value="RNase_III_dom"/>
</dbReference>
<dbReference type="GO" id="GO:0003735">
    <property type="term" value="F:structural constituent of ribosome"/>
    <property type="evidence" value="ECO:0007669"/>
    <property type="project" value="InterPro"/>
</dbReference>
<name>A0A4Q0A0X4_9FUNG</name>